<evidence type="ECO:0000256" key="8">
    <source>
        <dbReference type="ARBA" id="ARBA00023114"/>
    </source>
</evidence>
<feature type="chain" id="PRO_5032952996" evidence="11">
    <location>
        <begin position="23"/>
        <end position="376"/>
    </location>
</feature>
<keyword evidence="6 11" id="KW-0732">Signal</keyword>
<evidence type="ECO:0000256" key="2">
    <source>
        <dbReference type="ARBA" id="ARBA00011233"/>
    </source>
</evidence>
<keyword evidence="9" id="KW-0472">Membrane</keyword>
<feature type="domain" description="Porin" evidence="12">
    <location>
        <begin position="12"/>
        <end position="339"/>
    </location>
</feature>
<dbReference type="InterPro" id="IPR050298">
    <property type="entry name" value="Gram-neg_bact_OMP"/>
</dbReference>
<dbReference type="PANTHER" id="PTHR34501:SF9">
    <property type="entry name" value="MAJOR OUTER MEMBRANE PROTEIN P.IA"/>
    <property type="match status" value="1"/>
</dbReference>
<keyword evidence="3" id="KW-0813">Transport</keyword>
<evidence type="ECO:0000256" key="7">
    <source>
        <dbReference type="ARBA" id="ARBA00023065"/>
    </source>
</evidence>
<keyword evidence="8" id="KW-0626">Porin</keyword>
<evidence type="ECO:0000256" key="4">
    <source>
        <dbReference type="ARBA" id="ARBA00022452"/>
    </source>
</evidence>
<sequence>MTIARWVCLSLVSACTADLAHADGSVTLYGVLDESIQYVRNTGGQRTQIGLQHNNWLVSRLGLKGSEDIGGGNSVIFRLESGFNMNTGALGGSNQLFGRAAYVGINSTRYGELTFGQHLLLLNALVGPIQGNWYFGFSAAPGDVDLADGAIKMSNAVQWLSPVWSGLQIGATYAFGNHAGGAGSDQSYAAAFNYTSGPLRIAAGYVHADNGNPLVSARGTGNASAVFFSPANSAYSSARAYDVVRAGIAYDVGPVTLGGYYSLSDYHPDSWSSFRHPEIYNNVSLYAYWKMSPAWSSEIGVDYMRSHGDSSAIYRTVVVSAGYSLSKTTDLYAAIGYGRAFGQNGNGDARAAIGDDWPAAGGASQALAFIGINHRF</sequence>
<organism evidence="13 14">
    <name type="scientific">Burkholderia lata (strain ATCC 17760 / DSM 23089 / LMG 22485 / NCIMB 9086 / R18194 / 383)</name>
    <dbReference type="NCBI Taxonomy" id="482957"/>
    <lineage>
        <taxon>Bacteria</taxon>
        <taxon>Pseudomonadati</taxon>
        <taxon>Pseudomonadota</taxon>
        <taxon>Betaproteobacteria</taxon>
        <taxon>Burkholderiales</taxon>
        <taxon>Burkholderiaceae</taxon>
        <taxon>Burkholderia</taxon>
        <taxon>Burkholderia cepacia complex</taxon>
    </lineage>
</organism>
<evidence type="ECO:0000256" key="1">
    <source>
        <dbReference type="ARBA" id="ARBA00004571"/>
    </source>
</evidence>
<dbReference type="GO" id="GO:0034220">
    <property type="term" value="P:monoatomic ion transmembrane transport"/>
    <property type="evidence" value="ECO:0007669"/>
    <property type="project" value="InterPro"/>
</dbReference>
<keyword evidence="7" id="KW-0406">Ion transport</keyword>
<dbReference type="EMBL" id="WNDV01000013">
    <property type="protein sequence ID" value="KAF1036197.1"/>
    <property type="molecule type" value="Genomic_DNA"/>
</dbReference>
<dbReference type="InterPro" id="IPR033900">
    <property type="entry name" value="Gram_neg_porin_domain"/>
</dbReference>
<dbReference type="InterPro" id="IPR001702">
    <property type="entry name" value="Porin_Gram-ve"/>
</dbReference>
<dbReference type="RefSeq" id="WP_278648219.1">
    <property type="nucleotide sequence ID" value="NZ_WNDV01000013.1"/>
</dbReference>
<dbReference type="PRINTS" id="PR00182">
    <property type="entry name" value="ECOLNEIPORIN"/>
</dbReference>
<dbReference type="InterPro" id="IPR002299">
    <property type="entry name" value="Porin_Neis"/>
</dbReference>
<evidence type="ECO:0000259" key="12">
    <source>
        <dbReference type="Pfam" id="PF13609"/>
    </source>
</evidence>
<accession>A0A833PRN8</accession>
<dbReference type="InterPro" id="IPR023614">
    <property type="entry name" value="Porin_dom_sf"/>
</dbReference>
<evidence type="ECO:0000313" key="13">
    <source>
        <dbReference type="EMBL" id="KAF1036197.1"/>
    </source>
</evidence>
<dbReference type="Proteomes" id="UP000467522">
    <property type="component" value="Unassembled WGS sequence"/>
</dbReference>
<evidence type="ECO:0000256" key="10">
    <source>
        <dbReference type="ARBA" id="ARBA00023237"/>
    </source>
</evidence>
<dbReference type="CDD" id="cd00342">
    <property type="entry name" value="gram_neg_porins"/>
    <property type="match status" value="1"/>
</dbReference>
<evidence type="ECO:0000256" key="5">
    <source>
        <dbReference type="ARBA" id="ARBA00022692"/>
    </source>
</evidence>
<comment type="subcellular location">
    <subcellularLocation>
        <location evidence="1">Cell outer membrane</location>
        <topology evidence="1">Multi-pass membrane protein</topology>
    </subcellularLocation>
</comment>
<evidence type="ECO:0000313" key="14">
    <source>
        <dbReference type="Proteomes" id="UP000467522"/>
    </source>
</evidence>
<dbReference type="AlphaFoldDB" id="A0A833PRN8"/>
<evidence type="ECO:0000256" key="11">
    <source>
        <dbReference type="SAM" id="SignalP"/>
    </source>
</evidence>
<evidence type="ECO:0000256" key="9">
    <source>
        <dbReference type="ARBA" id="ARBA00023136"/>
    </source>
</evidence>
<reference evidence="14" key="1">
    <citation type="journal article" date="2020" name="MBio">
        <title>Horizontal gene transfer to a defensive symbiont with a reduced genome amongst a multipartite beetle microbiome.</title>
        <authorList>
            <person name="Waterworth S.C."/>
            <person name="Florez L.V."/>
            <person name="Rees E.R."/>
            <person name="Hertweck C."/>
            <person name="Kaltenpoth M."/>
            <person name="Kwan J.C."/>
        </authorList>
    </citation>
    <scope>NUCLEOTIDE SEQUENCE [LARGE SCALE GENOMIC DNA]</scope>
</reference>
<dbReference type="Gene3D" id="2.40.160.10">
    <property type="entry name" value="Porin"/>
    <property type="match status" value="1"/>
</dbReference>
<dbReference type="GO" id="GO:0046930">
    <property type="term" value="C:pore complex"/>
    <property type="evidence" value="ECO:0007669"/>
    <property type="project" value="UniProtKB-KW"/>
</dbReference>
<dbReference type="Pfam" id="PF13609">
    <property type="entry name" value="Porin_4"/>
    <property type="match status" value="1"/>
</dbReference>
<dbReference type="PANTHER" id="PTHR34501">
    <property type="entry name" value="PROTEIN YDDL-RELATED"/>
    <property type="match status" value="1"/>
</dbReference>
<keyword evidence="10" id="KW-0998">Cell outer membrane</keyword>
<dbReference type="GO" id="GO:0015288">
    <property type="term" value="F:porin activity"/>
    <property type="evidence" value="ECO:0007669"/>
    <property type="project" value="UniProtKB-KW"/>
</dbReference>
<protein>
    <submittedName>
        <fullName evidence="13">Outer membrane porin protein</fullName>
    </submittedName>
</protein>
<dbReference type="PRINTS" id="PR00184">
    <property type="entry name" value="NEISSPPORIN"/>
</dbReference>
<comment type="caution">
    <text evidence="13">The sequence shown here is derived from an EMBL/GenBank/DDBJ whole genome shotgun (WGS) entry which is preliminary data.</text>
</comment>
<keyword evidence="4" id="KW-1134">Transmembrane beta strand</keyword>
<comment type="subunit">
    <text evidence="2">Homotrimer.</text>
</comment>
<feature type="signal peptide" evidence="11">
    <location>
        <begin position="1"/>
        <end position="22"/>
    </location>
</feature>
<evidence type="ECO:0000256" key="6">
    <source>
        <dbReference type="ARBA" id="ARBA00022729"/>
    </source>
</evidence>
<keyword evidence="5" id="KW-0812">Transmembrane</keyword>
<proteinExistence type="predicted"/>
<name>A0A833PRN8_BURL3</name>
<dbReference type="GO" id="GO:0009279">
    <property type="term" value="C:cell outer membrane"/>
    <property type="evidence" value="ECO:0007669"/>
    <property type="project" value="UniProtKB-SubCell"/>
</dbReference>
<gene>
    <name evidence="13" type="ORF">GAK33_04200</name>
</gene>
<dbReference type="SUPFAM" id="SSF56935">
    <property type="entry name" value="Porins"/>
    <property type="match status" value="1"/>
</dbReference>
<evidence type="ECO:0000256" key="3">
    <source>
        <dbReference type="ARBA" id="ARBA00022448"/>
    </source>
</evidence>